<name>G0AD64_COLFT</name>
<dbReference type="InterPro" id="IPR050595">
    <property type="entry name" value="Bact_response_regulator"/>
</dbReference>
<keyword evidence="1 2" id="KW-0597">Phosphoprotein</keyword>
<protein>
    <submittedName>
        <fullName evidence="4">Response regulator receiver domain protein</fullName>
    </submittedName>
</protein>
<evidence type="ECO:0000313" key="4">
    <source>
        <dbReference type="EMBL" id="AEK63248.1"/>
    </source>
</evidence>
<dbReference type="eggNOG" id="COG0784">
    <property type="taxonomic scope" value="Bacteria"/>
</dbReference>
<dbReference type="Proteomes" id="UP000008392">
    <property type="component" value="Chromosome"/>
</dbReference>
<organism evidence="4 5">
    <name type="scientific">Collimonas fungivorans (strain Ter331)</name>
    <dbReference type="NCBI Taxonomy" id="1005048"/>
    <lineage>
        <taxon>Bacteria</taxon>
        <taxon>Pseudomonadati</taxon>
        <taxon>Pseudomonadota</taxon>
        <taxon>Betaproteobacteria</taxon>
        <taxon>Burkholderiales</taxon>
        <taxon>Oxalobacteraceae</taxon>
        <taxon>Collimonas</taxon>
    </lineage>
</organism>
<dbReference type="InterPro" id="IPR011006">
    <property type="entry name" value="CheY-like_superfamily"/>
</dbReference>
<feature type="domain" description="Response regulatory" evidence="3">
    <location>
        <begin position="18"/>
        <end position="136"/>
    </location>
</feature>
<evidence type="ECO:0000256" key="2">
    <source>
        <dbReference type="PROSITE-ProRule" id="PRU00169"/>
    </source>
</evidence>
<dbReference type="GO" id="GO:0000160">
    <property type="term" value="P:phosphorelay signal transduction system"/>
    <property type="evidence" value="ECO:0007669"/>
    <property type="project" value="InterPro"/>
</dbReference>
<dbReference type="CDD" id="cd00156">
    <property type="entry name" value="REC"/>
    <property type="match status" value="1"/>
</dbReference>
<sequence length="142" mass="15384">MDHTTTSDIAKSGATPLRIFLVEDSAAVRNLMIDTLSEIPGVVFAGFAEGEGDALKKIDAEPFDVLILDIELKEGNGMSLLRTLAEAHKPLNSLKIIFSNNVSNAFRNAGAKYGVRFFFDKSSEFTQLRDLLAALGTGLPDH</sequence>
<dbReference type="PANTHER" id="PTHR44591:SF3">
    <property type="entry name" value="RESPONSE REGULATORY DOMAIN-CONTAINING PROTEIN"/>
    <property type="match status" value="1"/>
</dbReference>
<dbReference type="PANTHER" id="PTHR44591">
    <property type="entry name" value="STRESS RESPONSE REGULATOR PROTEIN 1"/>
    <property type="match status" value="1"/>
</dbReference>
<proteinExistence type="predicted"/>
<reference evidence="4 5" key="1">
    <citation type="journal article" date="2004" name="Environ. Microbiol.">
        <title>Phylogeny-function analysis of (meta)genomic libraries: screening for expression of ribosomal RNA genes by large-insert library fluorescent in situ hybridization (LIL-FISH).</title>
        <authorList>
            <person name="Leveau J.H."/>
            <person name="Gerards S."/>
            <person name="de Boer W."/>
            <person name="van Veen J.A."/>
        </authorList>
    </citation>
    <scope>NUCLEOTIDE SEQUENCE [LARGE SCALE GENOMIC DNA]</scope>
    <source>
        <strain evidence="4 5">Ter331</strain>
    </source>
</reference>
<feature type="modified residue" description="4-aspartylphosphate" evidence="2">
    <location>
        <position position="69"/>
    </location>
</feature>
<evidence type="ECO:0000313" key="5">
    <source>
        <dbReference type="Proteomes" id="UP000008392"/>
    </source>
</evidence>
<dbReference type="InterPro" id="IPR001789">
    <property type="entry name" value="Sig_transdc_resp-reg_receiver"/>
</dbReference>
<dbReference type="STRING" id="1005048.CFU_3424"/>
<dbReference type="Pfam" id="PF00072">
    <property type="entry name" value="Response_reg"/>
    <property type="match status" value="1"/>
</dbReference>
<dbReference type="AlphaFoldDB" id="G0AD64"/>
<reference evidence="4 5" key="2">
    <citation type="journal article" date="2006" name="J. Microbiol. Methods">
        <title>Genomic flank-sequencing of plasposon insertion sites for rapid identification of functional genes.</title>
        <authorList>
            <person name="Leveau J.H."/>
            <person name="Gerards S."/>
            <person name="Fritsche K."/>
            <person name="Zondag G."/>
            <person name="van Veen J.A."/>
        </authorList>
    </citation>
    <scope>NUCLEOTIDE SEQUENCE [LARGE SCALE GENOMIC DNA]</scope>
    <source>
        <strain evidence="4 5">Ter331</strain>
    </source>
</reference>
<dbReference type="EMBL" id="CP002745">
    <property type="protein sequence ID" value="AEK63248.1"/>
    <property type="molecule type" value="Genomic_DNA"/>
</dbReference>
<accession>G0AD64</accession>
<dbReference type="KEGG" id="cfu:CFU_3424"/>
<reference evidence="5" key="6">
    <citation type="submission" date="2011-05" db="EMBL/GenBank/DDBJ databases">
        <title>Complete sequence of Collimonas fungivorans Ter331.</title>
        <authorList>
            <person name="Leveau J.H."/>
        </authorList>
    </citation>
    <scope>NUCLEOTIDE SEQUENCE [LARGE SCALE GENOMIC DNA]</scope>
    <source>
        <strain evidence="5">Ter331</strain>
    </source>
</reference>
<reference evidence="4 5" key="3">
    <citation type="journal article" date="2008" name="FEMS Microbiol. Ecol.">
        <title>Identification and characterization of genes underlying chitinolysis in Collimonas fungivorans Ter331.</title>
        <authorList>
            <person name="Fritsche K."/>
            <person name="de Boer W."/>
            <person name="Gerards S."/>
            <person name="van den Berg M."/>
            <person name="van Veen J.A."/>
            <person name="Leveau J.H."/>
        </authorList>
    </citation>
    <scope>NUCLEOTIDE SEQUENCE [LARGE SCALE GENOMIC DNA]</scope>
    <source>
        <strain evidence="4 5">Ter331</strain>
    </source>
</reference>
<gene>
    <name evidence="4" type="ordered locus">CFU_3424</name>
</gene>
<reference evidence="4 5" key="4">
    <citation type="journal article" date="2010" name="Environ. Microbiol.">
        <title>The bacterial genus Collimonas: mycophagy, weathering and other adaptive solutions to life in oligotrophic soil environments.</title>
        <authorList>
            <person name="Leveau J.H."/>
            <person name="Uroz S."/>
            <person name="de Boer W."/>
        </authorList>
    </citation>
    <scope>NUCLEOTIDE SEQUENCE [LARGE SCALE GENOMIC DNA]</scope>
    <source>
        <strain evidence="4 5">Ter331</strain>
    </source>
</reference>
<dbReference type="Gene3D" id="3.40.50.2300">
    <property type="match status" value="1"/>
</dbReference>
<evidence type="ECO:0000259" key="3">
    <source>
        <dbReference type="PROSITE" id="PS50110"/>
    </source>
</evidence>
<dbReference type="SUPFAM" id="SSF52172">
    <property type="entry name" value="CheY-like"/>
    <property type="match status" value="1"/>
</dbReference>
<dbReference type="PROSITE" id="PS50110">
    <property type="entry name" value="RESPONSE_REGULATORY"/>
    <property type="match status" value="1"/>
</dbReference>
<dbReference type="SMART" id="SM00448">
    <property type="entry name" value="REC"/>
    <property type="match status" value="1"/>
</dbReference>
<keyword evidence="5" id="KW-1185">Reference proteome</keyword>
<evidence type="ECO:0000256" key="1">
    <source>
        <dbReference type="ARBA" id="ARBA00022553"/>
    </source>
</evidence>
<reference evidence="4 5" key="5">
    <citation type="journal article" date="2011" name="ISME J.">
        <title>Dual transcriptional profiling of a bacterial/fungal confrontation: Collimonas fungivorans versus Aspergillus niger.</title>
        <authorList>
            <person name="Mela F."/>
            <person name="Fritsche K."/>
            <person name="de Boer W."/>
            <person name="van Veen J.A."/>
            <person name="de Graaff L.H."/>
            <person name="van den Berg M."/>
            <person name="Leveau J.H."/>
        </authorList>
    </citation>
    <scope>NUCLEOTIDE SEQUENCE [LARGE SCALE GENOMIC DNA]</scope>
    <source>
        <strain evidence="4 5">Ter331</strain>
    </source>
</reference>
<dbReference type="HOGENOM" id="CLU_000445_69_15_4"/>